<name>A0A6J4SVH5_9ACTN</name>
<dbReference type="EC" id="1.1.1.153" evidence="2"/>
<proteinExistence type="predicted"/>
<reference evidence="2" key="1">
    <citation type="submission" date="2020-02" db="EMBL/GenBank/DDBJ databases">
        <authorList>
            <person name="Meier V. D."/>
        </authorList>
    </citation>
    <scope>NUCLEOTIDE SEQUENCE</scope>
    <source>
        <strain evidence="2">AVDCRST_MAG67</strain>
    </source>
</reference>
<evidence type="ECO:0000256" key="1">
    <source>
        <dbReference type="SAM" id="MobiDB-lite"/>
    </source>
</evidence>
<feature type="compositionally biased region" description="Basic residues" evidence="1">
    <location>
        <begin position="12"/>
        <end position="22"/>
    </location>
</feature>
<dbReference type="AlphaFoldDB" id="A0A6J4SVH5"/>
<feature type="compositionally biased region" description="Basic and acidic residues" evidence="1">
    <location>
        <begin position="1"/>
        <end position="11"/>
    </location>
</feature>
<keyword evidence="2" id="KW-0560">Oxidoreductase</keyword>
<accession>A0A6J4SVH5</accession>
<dbReference type="EMBL" id="CADCVQ010000098">
    <property type="protein sequence ID" value="CAA9506612.1"/>
    <property type="molecule type" value="Genomic_DNA"/>
</dbReference>
<feature type="compositionally biased region" description="Basic and acidic residues" evidence="1">
    <location>
        <begin position="94"/>
        <end position="123"/>
    </location>
</feature>
<dbReference type="GO" id="GO:0004757">
    <property type="term" value="F:sepiapterin reductase (NADP+) activity"/>
    <property type="evidence" value="ECO:0007669"/>
    <property type="project" value="UniProtKB-EC"/>
</dbReference>
<feature type="compositionally biased region" description="Basic residues" evidence="1">
    <location>
        <begin position="75"/>
        <end position="93"/>
    </location>
</feature>
<protein>
    <submittedName>
        <fullName evidence="2">Sepiapterin reductase</fullName>
        <ecNumber evidence="2">1.1.1.153</ecNumber>
    </submittedName>
</protein>
<feature type="non-terminal residue" evidence="2">
    <location>
        <position position="229"/>
    </location>
</feature>
<sequence length="229" mass="26194">GRRARLPDHRCVERHRRRHRAPCRAGGLSPRAGRALDGEAPHARRGARRRDTGARRHLRRRGLRPAGGDGAGRAGRLRPPRRRVRQRRLRRHARVSERDARALARHGAHERPRLRVHDPRDDPGPEGVGRPPAADELRRRAPAAAGVALQRHEARRHGDGRGRAPGAQRHRRARHVRRARNGRHAVLRQPGAKRPRARRHRARRHLRRLAATARRRQRDPDPPGQPADL</sequence>
<gene>
    <name evidence="2" type="ORF">AVDCRST_MAG67-2461</name>
</gene>
<feature type="compositionally biased region" description="Basic and acidic residues" evidence="1">
    <location>
        <begin position="150"/>
        <end position="162"/>
    </location>
</feature>
<feature type="non-terminal residue" evidence="2">
    <location>
        <position position="1"/>
    </location>
</feature>
<feature type="compositionally biased region" description="Basic residues" evidence="1">
    <location>
        <begin position="168"/>
        <end position="217"/>
    </location>
</feature>
<evidence type="ECO:0000313" key="2">
    <source>
        <dbReference type="EMBL" id="CAA9506612.1"/>
    </source>
</evidence>
<organism evidence="2">
    <name type="scientific">uncultured Solirubrobacteraceae bacterium</name>
    <dbReference type="NCBI Taxonomy" id="1162706"/>
    <lineage>
        <taxon>Bacteria</taxon>
        <taxon>Bacillati</taxon>
        <taxon>Actinomycetota</taxon>
        <taxon>Thermoleophilia</taxon>
        <taxon>Solirubrobacterales</taxon>
        <taxon>Solirubrobacteraceae</taxon>
        <taxon>environmental samples</taxon>
    </lineage>
</organism>
<feature type="region of interest" description="Disordered" evidence="1">
    <location>
        <begin position="1"/>
        <end position="229"/>
    </location>
</feature>